<dbReference type="InterPro" id="IPR011006">
    <property type="entry name" value="CheY-like_superfamily"/>
</dbReference>
<keyword evidence="2" id="KW-0804">Transcription</keyword>
<evidence type="ECO:0000313" key="4">
    <source>
        <dbReference type="EMBL" id="MFD1050600.1"/>
    </source>
</evidence>
<feature type="non-terminal residue" evidence="4">
    <location>
        <position position="1"/>
    </location>
</feature>
<accession>A0ABW3MM79</accession>
<evidence type="ECO:0000256" key="1">
    <source>
        <dbReference type="ARBA" id="ARBA00023015"/>
    </source>
</evidence>
<dbReference type="Gene3D" id="3.30.450.40">
    <property type="match status" value="1"/>
</dbReference>
<dbReference type="Proteomes" id="UP001597045">
    <property type="component" value="Unassembled WGS sequence"/>
</dbReference>
<dbReference type="SUPFAM" id="SSF55781">
    <property type="entry name" value="GAF domain-like"/>
    <property type="match status" value="1"/>
</dbReference>
<dbReference type="Gene3D" id="1.10.10.10">
    <property type="entry name" value="Winged helix-like DNA-binding domain superfamily/Winged helix DNA-binding domain"/>
    <property type="match status" value="1"/>
</dbReference>
<evidence type="ECO:0000259" key="3">
    <source>
        <dbReference type="PROSITE" id="PS50921"/>
    </source>
</evidence>
<dbReference type="InterPro" id="IPR029016">
    <property type="entry name" value="GAF-like_dom_sf"/>
</dbReference>
<dbReference type="SMART" id="SM01012">
    <property type="entry name" value="ANTAR"/>
    <property type="match status" value="1"/>
</dbReference>
<dbReference type="EMBL" id="JBHTIS010002958">
    <property type="protein sequence ID" value="MFD1050600.1"/>
    <property type="molecule type" value="Genomic_DNA"/>
</dbReference>
<name>A0ABW3MM79_9PSEU</name>
<organism evidence="4 5">
    <name type="scientific">Kibdelosporangium lantanae</name>
    <dbReference type="NCBI Taxonomy" id="1497396"/>
    <lineage>
        <taxon>Bacteria</taxon>
        <taxon>Bacillati</taxon>
        <taxon>Actinomycetota</taxon>
        <taxon>Actinomycetes</taxon>
        <taxon>Pseudonocardiales</taxon>
        <taxon>Pseudonocardiaceae</taxon>
        <taxon>Kibdelosporangium</taxon>
    </lineage>
</organism>
<protein>
    <submittedName>
        <fullName evidence="4">ANTAR domain-containing protein</fullName>
    </submittedName>
</protein>
<evidence type="ECO:0000256" key="2">
    <source>
        <dbReference type="ARBA" id="ARBA00023163"/>
    </source>
</evidence>
<dbReference type="Pfam" id="PF03861">
    <property type="entry name" value="ANTAR"/>
    <property type="match status" value="1"/>
</dbReference>
<proteinExistence type="predicted"/>
<reference evidence="5" key="1">
    <citation type="journal article" date="2019" name="Int. J. Syst. Evol. Microbiol.">
        <title>The Global Catalogue of Microorganisms (GCM) 10K type strain sequencing project: providing services to taxonomists for standard genome sequencing and annotation.</title>
        <authorList>
            <consortium name="The Broad Institute Genomics Platform"/>
            <consortium name="The Broad Institute Genome Sequencing Center for Infectious Disease"/>
            <person name="Wu L."/>
            <person name="Ma J."/>
        </authorList>
    </citation>
    <scope>NUCLEOTIDE SEQUENCE [LARGE SCALE GENOMIC DNA]</scope>
    <source>
        <strain evidence="5">JCM 31486</strain>
    </source>
</reference>
<feature type="domain" description="ANTAR" evidence="3">
    <location>
        <begin position="51"/>
        <end position="112"/>
    </location>
</feature>
<comment type="caution">
    <text evidence="4">The sequence shown here is derived from an EMBL/GenBank/DDBJ whole genome shotgun (WGS) entry which is preliminary data.</text>
</comment>
<dbReference type="PROSITE" id="PS50921">
    <property type="entry name" value="ANTAR"/>
    <property type="match status" value="1"/>
</dbReference>
<dbReference type="SUPFAM" id="SSF52172">
    <property type="entry name" value="CheY-like"/>
    <property type="match status" value="1"/>
</dbReference>
<dbReference type="InterPro" id="IPR005561">
    <property type="entry name" value="ANTAR"/>
</dbReference>
<evidence type="ECO:0000313" key="5">
    <source>
        <dbReference type="Proteomes" id="UP001597045"/>
    </source>
</evidence>
<gene>
    <name evidence="4" type="ORF">ACFQ1S_36275</name>
</gene>
<keyword evidence="1" id="KW-0805">Transcription regulation</keyword>
<dbReference type="InterPro" id="IPR036388">
    <property type="entry name" value="WH-like_DNA-bd_sf"/>
</dbReference>
<keyword evidence="5" id="KW-1185">Reference proteome</keyword>
<sequence length="117" mass="12665">YLSAPLVLSTELVGALNVYGFDEDSFGQLDEALVRLLTTAASAVISNARRYLRMRDIADNLRTAMDSRAEIEQAKGALMAVHGITAEEAFQKLVTESQHTNTKVATVARGLLATLAR</sequence>